<dbReference type="Proteomes" id="UP000594014">
    <property type="component" value="Chromosome"/>
</dbReference>
<evidence type="ECO:0000313" key="1">
    <source>
        <dbReference type="EMBL" id="QOX65355.1"/>
    </source>
</evidence>
<evidence type="ECO:0000313" key="2">
    <source>
        <dbReference type="Proteomes" id="UP000594014"/>
    </source>
</evidence>
<keyword evidence="2" id="KW-1185">Reference proteome</keyword>
<proteinExistence type="predicted"/>
<gene>
    <name evidence="1" type="ORF">FRZ06_19340</name>
</gene>
<sequence length="230" mass="24904">MSEFFAHLSEFFAQYGDLLIKNTWITIYVTTLSTFFSYVFGVPLGVLLIITQPHGIWAHRTLNSVLGWIVNIGRSIPFIILMVAVMPLTRSVMGIAIGPKAAILPLVIAATPFVARLVESSLQEVDSGVIEVAQSTGSTIGQIVWKVILPESLPSMVLGASISFITILGYTAMAGAIGAGGLGDVAIRYGYYKYQTDVMFATIIILIVLVAVIQLLGNGISRKIDRRIKK</sequence>
<reference evidence="1" key="1">
    <citation type="submission" date="2019-08" db="EMBL/GenBank/DDBJ databases">
        <title>Genome sequence of Clostridiales bacterium MT110.</title>
        <authorList>
            <person name="Cao J."/>
        </authorList>
    </citation>
    <scope>NUCLEOTIDE SEQUENCE</scope>
    <source>
        <strain evidence="1">MT110</strain>
    </source>
</reference>
<organism evidence="1 2">
    <name type="scientific">Anoxybacterium hadale</name>
    <dbReference type="NCBI Taxonomy" id="3408580"/>
    <lineage>
        <taxon>Bacteria</taxon>
        <taxon>Bacillati</taxon>
        <taxon>Bacillota</taxon>
        <taxon>Clostridia</taxon>
        <taxon>Peptostreptococcales</taxon>
        <taxon>Anaerovoracaceae</taxon>
        <taxon>Anoxybacterium</taxon>
    </lineage>
</organism>
<accession>A0ACD1AGL1</accession>
<name>A0ACD1AGL1_9FIRM</name>
<dbReference type="EMBL" id="CP042469">
    <property type="protein sequence ID" value="QOX65355.1"/>
    <property type="molecule type" value="Genomic_DNA"/>
</dbReference>
<protein>
    <submittedName>
        <fullName evidence="1">ABC transporter permease</fullName>
    </submittedName>
</protein>